<feature type="domain" description="tRNA (32-2'-O)-methyltransferase regulator THADA-like C-terminal TPR repeats region" evidence="5">
    <location>
        <begin position="1127"/>
        <end position="1279"/>
    </location>
</feature>
<dbReference type="Pfam" id="PF25150">
    <property type="entry name" value="TPR_Trm732"/>
    <property type="match status" value="1"/>
</dbReference>
<evidence type="ECO:0000259" key="3">
    <source>
        <dbReference type="Pfam" id="PF10350"/>
    </source>
</evidence>
<dbReference type="PANTHER" id="PTHR14387">
    <property type="entry name" value="THADA/DEATH RECEPTOR INTERACTING PROTEIN"/>
    <property type="match status" value="1"/>
</dbReference>
<dbReference type="InterPro" id="IPR056842">
    <property type="entry name" value="THADA-like_TPR_C"/>
</dbReference>
<name>A0A6J8CNU2_MYTCO</name>
<dbReference type="EMBL" id="CACVKT020005642">
    <property type="protein sequence ID" value="CAC5396754.1"/>
    <property type="molecule type" value="Genomic_DNA"/>
</dbReference>
<dbReference type="InterPro" id="IPR016024">
    <property type="entry name" value="ARM-type_fold"/>
</dbReference>
<keyword evidence="2" id="KW-0819">tRNA processing</keyword>
<keyword evidence="7" id="KW-1185">Reference proteome</keyword>
<dbReference type="InterPro" id="IPR051954">
    <property type="entry name" value="tRNA_methyltransferase_THADA"/>
</dbReference>
<evidence type="ECO:0000256" key="1">
    <source>
        <dbReference type="ARBA" id="ARBA00010409"/>
    </source>
</evidence>
<feature type="domain" description="DUF2428" evidence="3">
    <location>
        <begin position="885"/>
        <end position="1125"/>
    </location>
</feature>
<evidence type="ECO:0000256" key="2">
    <source>
        <dbReference type="ARBA" id="ARBA00022694"/>
    </source>
</evidence>
<evidence type="ECO:0000313" key="6">
    <source>
        <dbReference type="EMBL" id="CAC5396754.1"/>
    </source>
</evidence>
<dbReference type="PANTHER" id="PTHR14387:SF0">
    <property type="entry name" value="DUF2428 DOMAIN-CONTAINING PROTEIN"/>
    <property type="match status" value="1"/>
</dbReference>
<dbReference type="GO" id="GO:0030488">
    <property type="term" value="P:tRNA methylation"/>
    <property type="evidence" value="ECO:0007669"/>
    <property type="project" value="TreeGrafter"/>
</dbReference>
<feature type="domain" description="tRNA (32-2'-O)-methyltransferase regulator THADA-like TPR repeats region" evidence="4">
    <location>
        <begin position="483"/>
        <end position="699"/>
    </location>
</feature>
<evidence type="ECO:0000313" key="7">
    <source>
        <dbReference type="Proteomes" id="UP000507470"/>
    </source>
</evidence>
<accession>A0A6J8CNU2</accession>
<dbReference type="SUPFAM" id="SSF48371">
    <property type="entry name" value="ARM repeat"/>
    <property type="match status" value="2"/>
</dbReference>
<comment type="similarity">
    <text evidence="1">Belongs to the THADA family.</text>
</comment>
<dbReference type="GO" id="GO:0005829">
    <property type="term" value="C:cytosol"/>
    <property type="evidence" value="ECO:0007669"/>
    <property type="project" value="TreeGrafter"/>
</dbReference>
<dbReference type="Proteomes" id="UP000507470">
    <property type="component" value="Unassembled WGS sequence"/>
</dbReference>
<dbReference type="InterPro" id="IPR019442">
    <property type="entry name" value="THADA/TRM732_DUF2428"/>
</dbReference>
<evidence type="ECO:0000259" key="4">
    <source>
        <dbReference type="Pfam" id="PF25150"/>
    </source>
</evidence>
<proteinExistence type="inferred from homology"/>
<organism evidence="6 7">
    <name type="scientific">Mytilus coruscus</name>
    <name type="common">Sea mussel</name>
    <dbReference type="NCBI Taxonomy" id="42192"/>
    <lineage>
        <taxon>Eukaryota</taxon>
        <taxon>Metazoa</taxon>
        <taxon>Spiralia</taxon>
        <taxon>Lophotrochozoa</taxon>
        <taxon>Mollusca</taxon>
        <taxon>Bivalvia</taxon>
        <taxon>Autobranchia</taxon>
        <taxon>Pteriomorphia</taxon>
        <taxon>Mytilida</taxon>
        <taxon>Mytiloidea</taxon>
        <taxon>Mytilidae</taxon>
        <taxon>Mytilinae</taxon>
        <taxon>Mytilus</taxon>
    </lineage>
</organism>
<dbReference type="OrthoDB" id="73997at2759"/>
<reference evidence="6 7" key="1">
    <citation type="submission" date="2020-06" db="EMBL/GenBank/DDBJ databases">
        <authorList>
            <person name="Li R."/>
            <person name="Bekaert M."/>
        </authorList>
    </citation>
    <scope>NUCLEOTIDE SEQUENCE [LARGE SCALE GENOMIC DNA]</scope>
    <source>
        <strain evidence="7">wild</strain>
    </source>
</reference>
<dbReference type="Pfam" id="PF25151">
    <property type="entry name" value="TPR_Trm732_C"/>
    <property type="match status" value="1"/>
</dbReference>
<gene>
    <name evidence="6" type="ORF">MCOR_31272</name>
</gene>
<dbReference type="Pfam" id="PF10350">
    <property type="entry name" value="DUF2428"/>
    <property type="match status" value="1"/>
</dbReference>
<dbReference type="InterPro" id="IPR056843">
    <property type="entry name" value="THADA-like_TPR"/>
</dbReference>
<protein>
    <submittedName>
        <fullName evidence="6">Uncharacterized protein</fullName>
    </submittedName>
</protein>
<evidence type="ECO:0000259" key="5">
    <source>
        <dbReference type="Pfam" id="PF25151"/>
    </source>
</evidence>
<sequence length="1488" mass="169860">MGTSGHSLEDILAPINTNDKLVLVDTYKYKHQSYPELIKRLEKLNSLILNSKPDPDWIPSFIKSVISCYLQCTESIKLSRTVFKLTQKWYDSHSKIIEKEFDGFFFCLMQEDDNVKKQLMIVSNLLENNDYGRIFFEKHHTEIITWLDGRLKRILKTIPLSVKETEEIYIYSRIVLQMYQFCSTTFAVPVFDDRANDKSVQCKKLFQHLIQVLAEKRYAADCQFICGTAVSLLLEKHDDADTGRTIFWNIYRKIGLGEDLIIDVFSINKIQSVEDIPNKPTTGHIALIKGMLSCGNKILQNGAFVLKCFHKIINICRGPLSFHYHAFNSLEQLLSQVLQIVTVIKVLSADAELMSAIPKIVSETIDIVWLNWDSPVQDVPQIVIKIFSGMLQLWQHGYKHCGCHDIIPDLLSRLRNMSWYVKSQYRIISVLLSFMDSQLILDSDIRNRLLLCMSSNYLAPSGADVYKAFLIKMRSQGEFEEVWTSHWKRTIIEGLTSENRLQRGNVGHYWISSTLKIIPEVKDSLTGTLTEMLDKDSIPRHLVLHAWVTVAQVVRLYTGDFPMDTGLLYEALYSNDDDVRSEAFSVLCSSLKKADRMKEEETKLLKETIPYNLKIDSAPFRHQLSSNMKKLLVRIRDSYRAIIKDQDHSALDRSLEFVSWFYKLSIENLSIGTCFQRRKTCLDFIQTTVEIFFSTKTDLPLITQEARKRGLWDMYSHDSFLSVLHCILDGADEIQNLAAKLLLEYFPWQVTSLDACQEKADLAESLLLSAFELCDRPKQHENRSGVLLCQLVFVKYIYELNWFFSWCYESGEYTVLSAVKGDNSSCDKFLVSLLNHIHGTFEESQCNPVKASISSPMHGFVSALTTCITELSKRKAFGKKTKEIVESFIGLNCDIVTSMMDVMATESSQDSCPSFAELGQAMETLITTTETDYSETTTISLEHQYLLSWCWINIKKDQTDKISTILRIRDIFIQVLTKCRHRGVTEGCRSSFVQFICHLFSSDDRDINCIPGQILNQAFHSLTTSISSSVTRRSAGLPIIIQAVVTVEKKHKQNCLLQSSVENLFRLSSEPLPLQYNDQHDLSQVHGLNILNALFKDSNLSTPLMPYTSSAVVLVTQSFESPAWSIRNAATMLFSSLVMRIFGQKKNTMEEVWRGITLLEFAALYPELPPMMKECVDRALEEDMNKIDSIKTSLFPVLTLLSYLGPSDQLNDETYITLGQKIYKFLSSPVLYLRNLAASAYVAFVPHQSLTETIQSIGQQISTAKCNQLHGLLCCLQNLAIQDIGKHHLSCIKQQLLGNISVCSSPCGIIRAKYLQLLKKLCWNTPEDMLHLTNLIKLKSQGHKEVMVGESFVYEEVIQIKQRSCILNGFKIHTIVEEHLNVSDIQSSIACVNCLKNNLQNLSNEDIVPIQTCLSKLLASDSILYPPLLLGILQVIIDLHYKHTSNDDVVNHLFNYWTRERTHIDNNIKSLKMVIGAICMENHIRLKR</sequence>